<comment type="caution">
    <text evidence="1">The sequence shown here is derived from an EMBL/GenBank/DDBJ whole genome shotgun (WGS) entry which is preliminary data.</text>
</comment>
<evidence type="ECO:0000313" key="1">
    <source>
        <dbReference type="EMBL" id="GER34158.1"/>
    </source>
</evidence>
<reference evidence="2" key="1">
    <citation type="journal article" date="2019" name="Curr. Biol.">
        <title>Genome Sequence of Striga asiatica Provides Insight into the Evolution of Plant Parasitism.</title>
        <authorList>
            <person name="Yoshida S."/>
            <person name="Kim S."/>
            <person name="Wafula E.K."/>
            <person name="Tanskanen J."/>
            <person name="Kim Y.M."/>
            <person name="Honaas L."/>
            <person name="Yang Z."/>
            <person name="Spallek T."/>
            <person name="Conn C.E."/>
            <person name="Ichihashi Y."/>
            <person name="Cheong K."/>
            <person name="Cui S."/>
            <person name="Der J.P."/>
            <person name="Gundlach H."/>
            <person name="Jiao Y."/>
            <person name="Hori C."/>
            <person name="Ishida J.K."/>
            <person name="Kasahara H."/>
            <person name="Kiba T."/>
            <person name="Kim M.S."/>
            <person name="Koo N."/>
            <person name="Laohavisit A."/>
            <person name="Lee Y.H."/>
            <person name="Lumba S."/>
            <person name="McCourt P."/>
            <person name="Mortimer J.C."/>
            <person name="Mutuku J.M."/>
            <person name="Nomura T."/>
            <person name="Sasaki-Sekimoto Y."/>
            <person name="Seto Y."/>
            <person name="Wang Y."/>
            <person name="Wakatake T."/>
            <person name="Sakakibara H."/>
            <person name="Demura T."/>
            <person name="Yamaguchi S."/>
            <person name="Yoneyama K."/>
            <person name="Manabe R.I."/>
            <person name="Nelson D.C."/>
            <person name="Schulman A.H."/>
            <person name="Timko M.P."/>
            <person name="dePamphilis C.W."/>
            <person name="Choi D."/>
            <person name="Shirasu K."/>
        </authorList>
    </citation>
    <scope>NUCLEOTIDE SEQUENCE [LARGE SCALE GENOMIC DNA]</scope>
    <source>
        <strain evidence="2">cv. UVA1</strain>
    </source>
</reference>
<sequence>MEKATSDYPPKSPEDVAEARLEELVDRSLVLVHKRRSAGGIKTCSIHSAVWHLCVNAADKDGFFCAVTRYTKGRKASLPTTASIGRRLCIRKNILLSIKDVNRAMLSVSKARSFFCSGRDHPYPLAVCSDFGLLRVLDVLSIRFYGFPVEILKLVQLRYLAPHREAIFRIHLLTDLLTLSNVTNHSCAEDVLRGTPNLKKLGVCIEVSEHDHASDPSARFRPSGASRPAGVIQMRGRESESPFDGRPVWEVGEDEFRDLRFLQLEDLDLEDWSGGGLILKRLERLIVRHCYRLREIPEGIDYVIYLQVVEVVDCSPSLVGSAMRVKEMQQDMSNDDFQVVVE</sequence>
<dbReference type="AlphaFoldDB" id="A0A5A7PNF2"/>
<proteinExistence type="predicted"/>
<dbReference type="OrthoDB" id="1557901at2759"/>
<name>A0A5A7PNF2_STRAF</name>
<dbReference type="EMBL" id="BKCP01004849">
    <property type="protein sequence ID" value="GER34158.1"/>
    <property type="molecule type" value="Genomic_DNA"/>
</dbReference>
<gene>
    <name evidence="1" type="ORF">STAS_10348</name>
</gene>
<organism evidence="1 2">
    <name type="scientific">Striga asiatica</name>
    <name type="common">Asiatic witchweed</name>
    <name type="synonym">Buchnera asiatica</name>
    <dbReference type="NCBI Taxonomy" id="4170"/>
    <lineage>
        <taxon>Eukaryota</taxon>
        <taxon>Viridiplantae</taxon>
        <taxon>Streptophyta</taxon>
        <taxon>Embryophyta</taxon>
        <taxon>Tracheophyta</taxon>
        <taxon>Spermatophyta</taxon>
        <taxon>Magnoliopsida</taxon>
        <taxon>eudicotyledons</taxon>
        <taxon>Gunneridae</taxon>
        <taxon>Pentapetalae</taxon>
        <taxon>asterids</taxon>
        <taxon>lamiids</taxon>
        <taxon>Lamiales</taxon>
        <taxon>Orobanchaceae</taxon>
        <taxon>Buchnereae</taxon>
        <taxon>Striga</taxon>
    </lineage>
</organism>
<keyword evidence="2" id="KW-1185">Reference proteome</keyword>
<dbReference type="Proteomes" id="UP000325081">
    <property type="component" value="Unassembled WGS sequence"/>
</dbReference>
<dbReference type="SUPFAM" id="SSF52058">
    <property type="entry name" value="L domain-like"/>
    <property type="match status" value="1"/>
</dbReference>
<protein>
    <submittedName>
        <fullName evidence="1">Disease resistance protein</fullName>
    </submittedName>
</protein>
<dbReference type="PANTHER" id="PTHR15140:SF33">
    <property type="entry name" value="LATE BLIGHT RESISTANCE PROTEIN HOMOLOG R1A-3 ISOFORM X1"/>
    <property type="match status" value="1"/>
</dbReference>
<evidence type="ECO:0000313" key="2">
    <source>
        <dbReference type="Proteomes" id="UP000325081"/>
    </source>
</evidence>
<dbReference type="PANTHER" id="PTHR15140">
    <property type="entry name" value="TUBULIN-SPECIFIC CHAPERONE E"/>
    <property type="match status" value="1"/>
</dbReference>
<accession>A0A5A7PNF2</accession>